<gene>
    <name evidence="2" type="ORF">Vbra_21589</name>
</gene>
<keyword evidence="3" id="KW-1185">Reference proteome</keyword>
<name>A0A0G4FRI7_VITBC</name>
<dbReference type="Gene3D" id="1.10.510.10">
    <property type="entry name" value="Transferase(Phosphotransferase) domain 1"/>
    <property type="match status" value="1"/>
</dbReference>
<dbReference type="SUPFAM" id="SSF56112">
    <property type="entry name" value="Protein kinase-like (PK-like)"/>
    <property type="match status" value="1"/>
</dbReference>
<organism evidence="2 3">
    <name type="scientific">Vitrella brassicaformis (strain CCMP3155)</name>
    <dbReference type="NCBI Taxonomy" id="1169540"/>
    <lineage>
        <taxon>Eukaryota</taxon>
        <taxon>Sar</taxon>
        <taxon>Alveolata</taxon>
        <taxon>Colpodellida</taxon>
        <taxon>Vitrellaceae</taxon>
        <taxon>Vitrella</taxon>
    </lineage>
</organism>
<dbReference type="VEuPathDB" id="CryptoDB:Vbra_21589"/>
<evidence type="ECO:0008006" key="4">
    <source>
        <dbReference type="Google" id="ProtNLM"/>
    </source>
</evidence>
<evidence type="ECO:0000313" key="2">
    <source>
        <dbReference type="EMBL" id="CEM17234.1"/>
    </source>
</evidence>
<evidence type="ECO:0000256" key="1">
    <source>
        <dbReference type="SAM" id="MobiDB-lite"/>
    </source>
</evidence>
<feature type="region of interest" description="Disordered" evidence="1">
    <location>
        <begin position="112"/>
        <end position="184"/>
    </location>
</feature>
<dbReference type="InParanoid" id="A0A0G4FRI7"/>
<proteinExistence type="predicted"/>
<sequence>MVKAAQNDNIVDVHYTSADQQHLHVVMEWLDGPTLLSYLCSHHPMPLDTVRLVTKGVLRALQFIHDNEQSLKVAEHKQSPKKLGTLDKIPEERQEGIGKFMPPRVVKRITTMPDTKCPNRGIVADPSPSIPTDEQQGRTIGGGMPGIHEEGTLGGGAGHERRSGEEGGMLQIGRGGGLTPTRPT</sequence>
<evidence type="ECO:0000313" key="3">
    <source>
        <dbReference type="Proteomes" id="UP000041254"/>
    </source>
</evidence>
<dbReference type="AlphaFoldDB" id="A0A0G4FRI7"/>
<protein>
    <recommendedName>
        <fullName evidence="4">Protein kinase domain-containing protein</fullName>
    </recommendedName>
</protein>
<reference evidence="2 3" key="1">
    <citation type="submission" date="2014-11" db="EMBL/GenBank/DDBJ databases">
        <authorList>
            <person name="Zhu J."/>
            <person name="Qi W."/>
            <person name="Song R."/>
        </authorList>
    </citation>
    <scope>NUCLEOTIDE SEQUENCE [LARGE SCALE GENOMIC DNA]</scope>
</reference>
<dbReference type="InterPro" id="IPR011009">
    <property type="entry name" value="Kinase-like_dom_sf"/>
</dbReference>
<dbReference type="Proteomes" id="UP000041254">
    <property type="component" value="Unassembled WGS sequence"/>
</dbReference>
<accession>A0A0G4FRI7</accession>
<dbReference type="EMBL" id="CDMY01000488">
    <property type="protein sequence ID" value="CEM17234.1"/>
    <property type="molecule type" value="Genomic_DNA"/>
</dbReference>